<keyword evidence="2" id="KW-0540">Nuclease</keyword>
<accession>A0ABX7IQU5</accession>
<dbReference type="PANTHER" id="PTHR47765">
    <property type="entry name" value="3'-5' EXONUCLEASE DOMAIN-CONTAINING PROTEIN"/>
    <property type="match status" value="1"/>
</dbReference>
<sequence length="195" mass="21228">MERPTKEQISQLPLYIGLGLRDIIIVENELDAAQAITALKNETSIGFDTESKPIFQKGQVSPGPSLIQLATESKAFLFPVRFLSAVAAAKEILENPKIKKIGFGIKDDNKELRNKLNIEITNTQDLSVTLKQLAGEKNSIGARAAVAMVLGKRLGKGAQKSNWGAYPLKENQILYAANDAHSAICVERALVSLRS</sequence>
<evidence type="ECO:0000313" key="2">
    <source>
        <dbReference type="EMBL" id="QRV24712.1"/>
    </source>
</evidence>
<evidence type="ECO:0000259" key="1">
    <source>
        <dbReference type="SMART" id="SM00474"/>
    </source>
</evidence>
<dbReference type="Gene3D" id="3.30.420.10">
    <property type="entry name" value="Ribonuclease H-like superfamily/Ribonuclease H"/>
    <property type="match status" value="1"/>
</dbReference>
<dbReference type="PANTHER" id="PTHR47765:SF2">
    <property type="entry name" value="EXONUCLEASE MUT-7 HOMOLOG"/>
    <property type="match status" value="1"/>
</dbReference>
<name>A0ABX7IQU5_9GAMM</name>
<proteinExistence type="predicted"/>
<dbReference type="SMART" id="SM00474">
    <property type="entry name" value="35EXOc"/>
    <property type="match status" value="1"/>
</dbReference>
<organism evidence="2 3">
    <name type="scientific">Marinomonas foliarum</name>
    <dbReference type="NCBI Taxonomy" id="491950"/>
    <lineage>
        <taxon>Bacteria</taxon>
        <taxon>Pseudomonadati</taxon>
        <taxon>Pseudomonadota</taxon>
        <taxon>Gammaproteobacteria</taxon>
        <taxon>Oceanospirillales</taxon>
        <taxon>Oceanospirillaceae</taxon>
        <taxon>Marinomonas</taxon>
    </lineage>
</organism>
<dbReference type="GO" id="GO:0004527">
    <property type="term" value="F:exonuclease activity"/>
    <property type="evidence" value="ECO:0007669"/>
    <property type="project" value="UniProtKB-KW"/>
</dbReference>
<gene>
    <name evidence="2" type="ORF">JSY38_04025</name>
</gene>
<keyword evidence="2" id="KW-0269">Exonuclease</keyword>
<dbReference type="SUPFAM" id="SSF53098">
    <property type="entry name" value="Ribonuclease H-like"/>
    <property type="match status" value="1"/>
</dbReference>
<keyword evidence="3" id="KW-1185">Reference proteome</keyword>
<protein>
    <submittedName>
        <fullName evidence="2">3'-5' exonuclease domain-containing protein 2</fullName>
    </submittedName>
</protein>
<dbReference type="Proteomes" id="UP000644167">
    <property type="component" value="Chromosome"/>
</dbReference>
<dbReference type="InterPro" id="IPR002562">
    <property type="entry name" value="3'-5'_exonuclease_dom"/>
</dbReference>
<evidence type="ECO:0000313" key="3">
    <source>
        <dbReference type="Proteomes" id="UP000644167"/>
    </source>
</evidence>
<dbReference type="EMBL" id="CP070273">
    <property type="protein sequence ID" value="QRV24712.1"/>
    <property type="molecule type" value="Genomic_DNA"/>
</dbReference>
<dbReference type="InterPro" id="IPR012337">
    <property type="entry name" value="RNaseH-like_sf"/>
</dbReference>
<dbReference type="CDD" id="cd06141">
    <property type="entry name" value="WRN_exo"/>
    <property type="match status" value="1"/>
</dbReference>
<dbReference type="Pfam" id="PF01612">
    <property type="entry name" value="DNA_pol_A_exo1"/>
    <property type="match status" value="1"/>
</dbReference>
<dbReference type="RefSeq" id="WP_205115413.1">
    <property type="nucleotide sequence ID" value="NZ_CP070273.1"/>
</dbReference>
<reference evidence="2 3" key="1">
    <citation type="submission" date="2021-02" db="EMBL/GenBank/DDBJ databases">
        <title>The genome of Marinomonas foliarum JZW.</title>
        <authorList>
            <person name="Sun M."/>
        </authorList>
    </citation>
    <scope>NUCLEOTIDE SEQUENCE [LARGE SCALE GENOMIC DNA]</scope>
    <source>
        <strain evidence="2 3">JZW</strain>
    </source>
</reference>
<feature type="domain" description="3'-5' exonuclease" evidence="1">
    <location>
        <begin position="23"/>
        <end position="195"/>
    </location>
</feature>
<dbReference type="InterPro" id="IPR052408">
    <property type="entry name" value="Exonuclease_MUT-7-like"/>
</dbReference>
<keyword evidence="2" id="KW-0378">Hydrolase</keyword>
<dbReference type="InterPro" id="IPR036397">
    <property type="entry name" value="RNaseH_sf"/>
</dbReference>